<dbReference type="Pfam" id="PF17128">
    <property type="entry name" value="DUF5107"/>
    <property type="match status" value="1"/>
</dbReference>
<comment type="caution">
    <text evidence="2">The sequence shown here is derived from an EMBL/GenBank/DDBJ whole genome shotgun (WGS) entry which is preliminary data.</text>
</comment>
<gene>
    <name evidence="2" type="ORF">BC739_004336</name>
</gene>
<reference evidence="2 3" key="1">
    <citation type="submission" date="2020-08" db="EMBL/GenBank/DDBJ databases">
        <title>Genomic Encyclopedia of Archaeal and Bacterial Type Strains, Phase II (KMG-II): from individual species to whole genera.</title>
        <authorList>
            <person name="Goeker M."/>
        </authorList>
    </citation>
    <scope>NUCLEOTIDE SEQUENCE [LARGE SCALE GENOMIC DNA]</scope>
    <source>
        <strain evidence="2 3">DSM 43850</strain>
    </source>
</reference>
<keyword evidence="3" id="KW-1185">Reference proteome</keyword>
<proteinExistence type="predicted"/>
<evidence type="ECO:0000313" key="3">
    <source>
        <dbReference type="Proteomes" id="UP000517916"/>
    </source>
</evidence>
<protein>
    <submittedName>
        <fullName evidence="2">Tetratricopeptide (TPR) repeat protein</fullName>
    </submittedName>
</protein>
<evidence type="ECO:0000313" key="2">
    <source>
        <dbReference type="EMBL" id="MBA8927130.1"/>
    </source>
</evidence>
<dbReference type="InterPro" id="IPR011990">
    <property type="entry name" value="TPR-like_helical_dom_sf"/>
</dbReference>
<dbReference type="EMBL" id="JACJID010000003">
    <property type="protein sequence ID" value="MBA8927130.1"/>
    <property type="molecule type" value="Genomic_DNA"/>
</dbReference>
<evidence type="ECO:0000259" key="1">
    <source>
        <dbReference type="Pfam" id="PF17128"/>
    </source>
</evidence>
<dbReference type="RefSeq" id="WP_182838207.1">
    <property type="nucleotide sequence ID" value="NZ_BAAABQ010000057.1"/>
</dbReference>
<sequence>MTTTLTATELVLPVAAVGAENPLPPLHNLNETHHVRNLDELPAELADNIGYGRLGSVLPYRLQDGYGRERADTPTRVVVLENSRLRATVLVELGGRLHSLWDKQTGRELLFRNPVVQPANLALRNAWFAGGVEWNLGSTGHTTLTCDPMHAAELTAPDGTPMLRLWEWERTRNLVCQLDFWLPVDSAFLFVAVRVRNPNQHEVPAYWWSNIAVEQSPGTRVLAPAEQAWHFGYGQRLDLIPVPVHNGFDNTYSMRHADAADCFFEIPAEQRPWIAALDETGTGLVQTSTDRLRGRKLFVWGENRGGRRWQDWLAPEGSGHGYLEIQAGLARTQLEHLRMPALAEWDWLEAYGAVQADPAAVHGADWAVARGAVESALGSALSQSTVDDRLTQWRTVADAEPRRLIGTGSGWGALELVRSGRSQLPGTPFSVDTLGVQQDPWLALLDGAMPVGDPLDPPPATLVGPHWLALLDKAGQSWSAAYHQGVARWHAGDLRGAAQSWRRSLELAASPWAMRNLAVVEPERAADLLRQAVRLAPGVAALAVEALQALLAADRAQEAAQVLELLPEDIRGVGRIRLAEARVLHALGEHEAARSVLDNGFELADIREGSTVLAQTWRLINPDLPLPAHHDFSMTGE</sequence>
<dbReference type="Proteomes" id="UP000517916">
    <property type="component" value="Unassembled WGS sequence"/>
</dbReference>
<dbReference type="Gene3D" id="1.25.40.10">
    <property type="entry name" value="Tetratricopeptide repeat domain"/>
    <property type="match status" value="1"/>
</dbReference>
<name>A0ABR6BJR9_9PSEU</name>
<dbReference type="SUPFAM" id="SSF48452">
    <property type="entry name" value="TPR-like"/>
    <property type="match status" value="1"/>
</dbReference>
<organism evidence="2 3">
    <name type="scientific">Kutzneria viridogrisea</name>
    <dbReference type="NCBI Taxonomy" id="47990"/>
    <lineage>
        <taxon>Bacteria</taxon>
        <taxon>Bacillati</taxon>
        <taxon>Actinomycetota</taxon>
        <taxon>Actinomycetes</taxon>
        <taxon>Pseudonocardiales</taxon>
        <taxon>Pseudonocardiaceae</taxon>
        <taxon>Kutzneria</taxon>
    </lineage>
</organism>
<dbReference type="InterPro" id="IPR033396">
    <property type="entry name" value="DUF5107"/>
</dbReference>
<accession>A0ABR6BJR9</accession>
<feature type="domain" description="DUF5107" evidence="1">
    <location>
        <begin position="56"/>
        <end position="335"/>
    </location>
</feature>